<dbReference type="EMBL" id="WPHG01000001">
    <property type="protein sequence ID" value="MVA95799.1"/>
    <property type="molecule type" value="Genomic_DNA"/>
</dbReference>
<dbReference type="AlphaFoldDB" id="A0A844QD81"/>
<reference evidence="7 8" key="1">
    <citation type="submission" date="2019-12" db="EMBL/GenBank/DDBJ databases">
        <title>Nitratireductor arenosus sp. nov., Isolated from sea sand, Jeju island, South Korea.</title>
        <authorList>
            <person name="Kim W."/>
        </authorList>
    </citation>
    <scope>NUCLEOTIDE SEQUENCE [LARGE SCALE GENOMIC DNA]</scope>
    <source>
        <strain evidence="7 8">CAU 1489</strain>
    </source>
</reference>
<feature type="transmembrane region" description="Helical" evidence="6">
    <location>
        <begin position="55"/>
        <end position="75"/>
    </location>
</feature>
<dbReference type="PANTHER" id="PTHR30482">
    <property type="entry name" value="HIGH-AFFINITY BRANCHED-CHAIN AMINO ACID TRANSPORT SYSTEM PERMEASE"/>
    <property type="match status" value="1"/>
</dbReference>
<keyword evidence="3 6" id="KW-0812">Transmembrane</keyword>
<dbReference type="PANTHER" id="PTHR30482:SF10">
    <property type="entry name" value="HIGH-AFFINITY BRANCHED-CHAIN AMINO ACID TRANSPORT PROTEIN BRAE"/>
    <property type="match status" value="1"/>
</dbReference>
<accession>A0A844QD81</accession>
<feature type="transmembrane region" description="Helical" evidence="6">
    <location>
        <begin position="87"/>
        <end position="107"/>
    </location>
</feature>
<feature type="transmembrane region" description="Helical" evidence="6">
    <location>
        <begin position="159"/>
        <end position="178"/>
    </location>
</feature>
<proteinExistence type="predicted"/>
<feature type="transmembrane region" description="Helical" evidence="6">
    <location>
        <begin position="27"/>
        <end position="48"/>
    </location>
</feature>
<evidence type="ECO:0000256" key="3">
    <source>
        <dbReference type="ARBA" id="ARBA00022692"/>
    </source>
</evidence>
<dbReference type="RefSeq" id="WP_156710680.1">
    <property type="nucleotide sequence ID" value="NZ_WPHG01000001.1"/>
</dbReference>
<evidence type="ECO:0000256" key="5">
    <source>
        <dbReference type="ARBA" id="ARBA00023136"/>
    </source>
</evidence>
<feature type="transmembrane region" description="Helical" evidence="6">
    <location>
        <begin position="247"/>
        <end position="273"/>
    </location>
</feature>
<keyword evidence="2" id="KW-1003">Cell membrane</keyword>
<evidence type="ECO:0000256" key="1">
    <source>
        <dbReference type="ARBA" id="ARBA00004651"/>
    </source>
</evidence>
<dbReference type="Proteomes" id="UP000463224">
    <property type="component" value="Unassembled WGS sequence"/>
</dbReference>
<comment type="caution">
    <text evidence="7">The sequence shown here is derived from an EMBL/GenBank/DDBJ whole genome shotgun (WGS) entry which is preliminary data.</text>
</comment>
<evidence type="ECO:0000313" key="8">
    <source>
        <dbReference type="Proteomes" id="UP000463224"/>
    </source>
</evidence>
<evidence type="ECO:0000313" key="7">
    <source>
        <dbReference type="EMBL" id="MVA95799.1"/>
    </source>
</evidence>
<feature type="transmembrane region" description="Helical" evidence="6">
    <location>
        <begin position="209"/>
        <end position="227"/>
    </location>
</feature>
<evidence type="ECO:0008006" key="9">
    <source>
        <dbReference type="Google" id="ProtNLM"/>
    </source>
</evidence>
<evidence type="ECO:0000256" key="4">
    <source>
        <dbReference type="ARBA" id="ARBA00022989"/>
    </source>
</evidence>
<dbReference type="CDD" id="cd06581">
    <property type="entry name" value="TM_PBP1_LivM_like"/>
    <property type="match status" value="1"/>
</dbReference>
<keyword evidence="8" id="KW-1185">Reference proteome</keyword>
<gene>
    <name evidence="7" type="ORF">GN330_00845</name>
</gene>
<dbReference type="GO" id="GO:0005886">
    <property type="term" value="C:plasma membrane"/>
    <property type="evidence" value="ECO:0007669"/>
    <property type="project" value="UniProtKB-SubCell"/>
</dbReference>
<dbReference type="GO" id="GO:0015658">
    <property type="term" value="F:branched-chain amino acid transmembrane transporter activity"/>
    <property type="evidence" value="ECO:0007669"/>
    <property type="project" value="InterPro"/>
</dbReference>
<name>A0A844QD81_9HYPH</name>
<organism evidence="7 8">
    <name type="scientific">Nitratireductor arenosus</name>
    <dbReference type="NCBI Taxonomy" id="2682096"/>
    <lineage>
        <taxon>Bacteria</taxon>
        <taxon>Pseudomonadati</taxon>
        <taxon>Pseudomonadota</taxon>
        <taxon>Alphaproteobacteria</taxon>
        <taxon>Hyphomicrobiales</taxon>
        <taxon>Phyllobacteriaceae</taxon>
        <taxon>Nitratireductor</taxon>
    </lineage>
</organism>
<dbReference type="InterPro" id="IPR043428">
    <property type="entry name" value="LivM-like"/>
</dbReference>
<feature type="transmembrane region" description="Helical" evidence="6">
    <location>
        <begin position="285"/>
        <end position="307"/>
    </location>
</feature>
<evidence type="ECO:0000256" key="2">
    <source>
        <dbReference type="ARBA" id="ARBA00022475"/>
    </source>
</evidence>
<dbReference type="InterPro" id="IPR001851">
    <property type="entry name" value="ABC_transp_permease"/>
</dbReference>
<sequence>MNRALVLLAAIAVVVAAVLLPLWIGPFYTRVIQLFFFSAGLAIAWNLLGGFAGYWSFGHTVFIGMGAFTAAHIVTRLGPFGDGPLSMVLPILLSGLLCGLFAAIIAYPILRLRGIYFAIAMLGVSQVVGELINNLSWFQGGVGVFLQTPLPAGTAPEDFFYYVFGALLLASILIAIAVRKSRFGYALLSIREDEDTAMMLGVATERYKIMAFVLSAVLVGTLGAVYGYSVGYFTTYTVFRLDFSLNMIVFCLIGGIGTLAGPVIGTAIMLFITQVLLSRFLDIHLLITGAIVVAIILLMPGGIIGALRSWSRPRVRGGTVATETGS</sequence>
<evidence type="ECO:0000256" key="6">
    <source>
        <dbReference type="SAM" id="Phobius"/>
    </source>
</evidence>
<feature type="transmembrane region" description="Helical" evidence="6">
    <location>
        <begin position="114"/>
        <end position="139"/>
    </location>
</feature>
<keyword evidence="5 6" id="KW-0472">Membrane</keyword>
<protein>
    <recommendedName>
        <fullName evidence="9">Branched-chain amino acid ABC transporter permease</fullName>
    </recommendedName>
</protein>
<dbReference type="Pfam" id="PF02653">
    <property type="entry name" value="BPD_transp_2"/>
    <property type="match status" value="1"/>
</dbReference>
<comment type="subcellular location">
    <subcellularLocation>
        <location evidence="1">Cell membrane</location>
        <topology evidence="1">Multi-pass membrane protein</topology>
    </subcellularLocation>
</comment>
<keyword evidence="4 6" id="KW-1133">Transmembrane helix</keyword>